<dbReference type="AlphaFoldDB" id="A0A1J1CBN4"/>
<sequence>MVARFFAAAALPWFVTETSFRSGLPINNLFSYIFTSCLHIHLTRAKNCLNFKKTIKR</sequence>
<reference evidence="1 2" key="1">
    <citation type="submission" date="2016-11" db="EMBL/GenBank/DDBJ databases">
        <title>Genomic analysis of Caldithrix abyssi and proposal of a novel bacterial phylum Caldithrichaeota.</title>
        <authorList>
            <person name="Kublanov I."/>
            <person name="Sigalova O."/>
            <person name="Gavrilov S."/>
            <person name="Lebedinsky A."/>
            <person name="Ivanova N."/>
            <person name="Daum C."/>
            <person name="Reddy T."/>
            <person name="Klenk H.P."/>
            <person name="Goker M."/>
            <person name="Reva O."/>
            <person name="Miroshnichenko M."/>
            <person name="Kyprides N."/>
            <person name="Woyke T."/>
            <person name="Gelfand M."/>
        </authorList>
    </citation>
    <scope>NUCLEOTIDE SEQUENCE [LARGE SCALE GENOMIC DNA]</scope>
    <source>
        <strain evidence="1 2">LF13</strain>
    </source>
</reference>
<gene>
    <name evidence="1" type="ORF">Cabys_3353</name>
</gene>
<evidence type="ECO:0000313" key="1">
    <source>
        <dbReference type="EMBL" id="APF20101.1"/>
    </source>
</evidence>
<protein>
    <submittedName>
        <fullName evidence="1">Uncharacterized protein</fullName>
    </submittedName>
</protein>
<dbReference type="Proteomes" id="UP000183868">
    <property type="component" value="Chromosome"/>
</dbReference>
<accession>A0A1J1CBN4</accession>
<organism evidence="1 2">
    <name type="scientific">Caldithrix abyssi DSM 13497</name>
    <dbReference type="NCBI Taxonomy" id="880073"/>
    <lineage>
        <taxon>Bacteria</taxon>
        <taxon>Pseudomonadati</taxon>
        <taxon>Calditrichota</taxon>
        <taxon>Calditrichia</taxon>
        <taxon>Calditrichales</taxon>
        <taxon>Calditrichaceae</taxon>
        <taxon>Caldithrix</taxon>
    </lineage>
</organism>
<dbReference type="KEGG" id="caby:Cabys_3353"/>
<proteinExistence type="predicted"/>
<dbReference type="EMBL" id="CP018099">
    <property type="protein sequence ID" value="APF20101.1"/>
    <property type="molecule type" value="Genomic_DNA"/>
</dbReference>
<evidence type="ECO:0000313" key="2">
    <source>
        <dbReference type="Proteomes" id="UP000183868"/>
    </source>
</evidence>
<name>A0A1J1CBN4_CALAY</name>